<keyword evidence="1" id="KW-0472">Membrane</keyword>
<sequence>MASEPVRIAVIGSGLAGLVTAYSLQTLKATHPDGSPLQLYVELFEKSQALGMDSTSISVDFGDGTTPFRFDSPMRSINGVFQLYKHLDVALRRADFSYSFARLSRNNDGANVEASPPPPYAVKDGETLNGFVTPPRSGKNVKRQPQRTQFFYVYLLLLAFAYSWMGLTSRTSRRYWLRERLGLDRLATESVDEFCERYWIGDRMKNEVLVPLYAAVSTVGRQQARDMPVAECLGELLRKDQATMRECLRSDSRPSFIIEYIVSTFGSSHYVAEAGVQQVVRRLVAPIPIDQVHLSSAITSITTSSSTSLHQPIKPPLLPTSSALVPVLSALQSISYVRTLVVNHTDASILPQIEQDHRDLNLVSYDAPRPASDSKGEFNDIDTSTRLGKGSIQATHIISRTHPRLCDSSLGRELYQTTNPIVDIDENKILSTAWYERAVVTRESKKILPGFLLEPSSKIGQTYQGRENFWFVGSWCAEGIPLLEGCLTSSERVVKELVKVLGVEKEVRLRW</sequence>
<dbReference type="Gene3D" id="3.50.50.60">
    <property type="entry name" value="FAD/NAD(P)-binding domain"/>
    <property type="match status" value="1"/>
</dbReference>
<dbReference type="Proteomes" id="UP000198372">
    <property type="component" value="Unassembled WGS sequence"/>
</dbReference>
<dbReference type="GO" id="GO:0016491">
    <property type="term" value="F:oxidoreductase activity"/>
    <property type="evidence" value="ECO:0007669"/>
    <property type="project" value="TreeGrafter"/>
</dbReference>
<dbReference type="OrthoDB" id="1111734at2759"/>
<name>A0A238F3X4_9BASI</name>
<protein>
    <submittedName>
        <fullName evidence="2">BQ2448_5030 protein</fullName>
    </submittedName>
</protein>
<dbReference type="AlphaFoldDB" id="A0A238F3X4"/>
<evidence type="ECO:0000313" key="3">
    <source>
        <dbReference type="Proteomes" id="UP000198372"/>
    </source>
</evidence>
<evidence type="ECO:0000256" key="1">
    <source>
        <dbReference type="SAM" id="Phobius"/>
    </source>
</evidence>
<dbReference type="InterPro" id="IPR050464">
    <property type="entry name" value="Zeta_carotene_desat/Oxidored"/>
</dbReference>
<dbReference type="InterPro" id="IPR036188">
    <property type="entry name" value="FAD/NAD-bd_sf"/>
</dbReference>
<reference evidence="3" key="1">
    <citation type="submission" date="2016-09" db="EMBL/GenBank/DDBJ databases">
        <authorList>
            <person name="Jeantristanb JTB J.-T."/>
            <person name="Ricardo R."/>
        </authorList>
    </citation>
    <scope>NUCLEOTIDE SEQUENCE [LARGE SCALE GENOMIC DNA]</scope>
</reference>
<gene>
    <name evidence="2" type="ORF">BQ2448_5030</name>
</gene>
<feature type="transmembrane region" description="Helical" evidence="1">
    <location>
        <begin position="150"/>
        <end position="168"/>
    </location>
</feature>
<dbReference type="PANTHER" id="PTHR42923:SF17">
    <property type="entry name" value="AMINE OXIDASE DOMAIN-CONTAINING PROTEIN"/>
    <property type="match status" value="1"/>
</dbReference>
<keyword evidence="3" id="KW-1185">Reference proteome</keyword>
<evidence type="ECO:0000313" key="2">
    <source>
        <dbReference type="EMBL" id="SCV67419.1"/>
    </source>
</evidence>
<organism evidence="2 3">
    <name type="scientific">Microbotryum intermedium</name>
    <dbReference type="NCBI Taxonomy" id="269621"/>
    <lineage>
        <taxon>Eukaryota</taxon>
        <taxon>Fungi</taxon>
        <taxon>Dikarya</taxon>
        <taxon>Basidiomycota</taxon>
        <taxon>Pucciniomycotina</taxon>
        <taxon>Microbotryomycetes</taxon>
        <taxon>Microbotryales</taxon>
        <taxon>Microbotryaceae</taxon>
        <taxon>Microbotryum</taxon>
    </lineage>
</organism>
<dbReference type="STRING" id="269621.A0A238F3X4"/>
<dbReference type="PANTHER" id="PTHR42923">
    <property type="entry name" value="PROTOPORPHYRINOGEN OXIDASE"/>
    <property type="match status" value="1"/>
</dbReference>
<proteinExistence type="predicted"/>
<dbReference type="Pfam" id="PF13450">
    <property type="entry name" value="NAD_binding_8"/>
    <property type="match status" value="1"/>
</dbReference>
<keyword evidence="1" id="KW-0812">Transmembrane</keyword>
<keyword evidence="1" id="KW-1133">Transmembrane helix</keyword>
<accession>A0A238F3X4</accession>
<dbReference type="SUPFAM" id="SSF51905">
    <property type="entry name" value="FAD/NAD(P)-binding domain"/>
    <property type="match status" value="1"/>
</dbReference>
<dbReference type="EMBL" id="FMSP01000002">
    <property type="protein sequence ID" value="SCV67419.1"/>
    <property type="molecule type" value="Genomic_DNA"/>
</dbReference>